<dbReference type="AlphaFoldDB" id="A0A286RG03"/>
<keyword evidence="2" id="KW-1185">Reference proteome</keyword>
<dbReference type="KEGG" id="ttf:THTE_2285"/>
<dbReference type="Proteomes" id="UP000215086">
    <property type="component" value="Chromosome"/>
</dbReference>
<name>A0A286RG03_9BACT</name>
<reference evidence="1 2" key="1">
    <citation type="journal article" name="Front. Microbiol.">
        <title>Sugar Metabolism of the First Thermophilic Planctomycete Thermogutta terrifontis: Comparative Genomic and Transcriptomic Approaches.</title>
        <authorList>
            <person name="Elcheninov A.G."/>
            <person name="Menzel P."/>
            <person name="Gudbergsdottir S.R."/>
            <person name="Slesarev A.I."/>
            <person name="Kadnikov V.V."/>
            <person name="Krogh A."/>
            <person name="Bonch-Osmolovskaya E.A."/>
            <person name="Peng X."/>
            <person name="Kublanov I.V."/>
        </authorList>
    </citation>
    <scope>NUCLEOTIDE SEQUENCE [LARGE SCALE GENOMIC DNA]</scope>
    <source>
        <strain evidence="1 2">R1</strain>
    </source>
</reference>
<dbReference type="EMBL" id="CP018477">
    <property type="protein sequence ID" value="ASV74887.1"/>
    <property type="molecule type" value="Genomic_DNA"/>
</dbReference>
<evidence type="ECO:0000313" key="1">
    <source>
        <dbReference type="EMBL" id="ASV74887.1"/>
    </source>
</evidence>
<gene>
    <name evidence="1" type="ORF">THTE_2285</name>
</gene>
<accession>A0A286RG03</accession>
<protein>
    <submittedName>
        <fullName evidence="1">Uncharacterized protein</fullName>
    </submittedName>
</protein>
<organism evidence="1 2">
    <name type="scientific">Thermogutta terrifontis</name>
    <dbReference type="NCBI Taxonomy" id="1331910"/>
    <lineage>
        <taxon>Bacteria</taxon>
        <taxon>Pseudomonadati</taxon>
        <taxon>Planctomycetota</taxon>
        <taxon>Planctomycetia</taxon>
        <taxon>Pirellulales</taxon>
        <taxon>Thermoguttaceae</taxon>
        <taxon>Thermogutta</taxon>
    </lineage>
</organism>
<proteinExistence type="predicted"/>
<evidence type="ECO:0000313" key="2">
    <source>
        <dbReference type="Proteomes" id="UP000215086"/>
    </source>
</evidence>
<sequence length="43" mass="4781">MNELEPNPNHDWILHATLDACAERSPSLAREIDPSPKIGKTGR</sequence>